<reference evidence="5 6" key="1">
    <citation type="submission" date="2016-12" db="EMBL/GenBank/DDBJ databases">
        <authorList>
            <person name="Song W.-J."/>
            <person name="Kurnit D.M."/>
        </authorList>
    </citation>
    <scope>NUCLEOTIDE SEQUENCE [LARGE SCALE GENOMIC DNA]</scope>
    <source>
        <strain evidence="5 6">PCL1601</strain>
    </source>
</reference>
<dbReference type="InterPro" id="IPR015797">
    <property type="entry name" value="NUDIX_hydrolase-like_dom_sf"/>
</dbReference>
<dbReference type="PANTHER" id="PTHR43046">
    <property type="entry name" value="GDP-MANNOSE MANNOSYL HYDROLASE"/>
    <property type="match status" value="1"/>
</dbReference>
<dbReference type="Proteomes" id="UP000185578">
    <property type="component" value="Unassembled WGS sequence"/>
</dbReference>
<dbReference type="PRINTS" id="PR00502">
    <property type="entry name" value="NUDIXFAMILY"/>
</dbReference>
<dbReference type="PROSITE" id="PS51462">
    <property type="entry name" value="NUDIX"/>
    <property type="match status" value="1"/>
</dbReference>
<dbReference type="AlphaFoldDB" id="A0A1Q8EU55"/>
<comment type="caution">
    <text evidence="5">The sequence shown here is derived from an EMBL/GenBank/DDBJ whole genome shotgun (WGS) entry which is preliminary data.</text>
</comment>
<dbReference type="EMBL" id="MSCT01000008">
    <property type="protein sequence ID" value="OLF55298.1"/>
    <property type="molecule type" value="Genomic_DNA"/>
</dbReference>
<evidence type="ECO:0000256" key="1">
    <source>
        <dbReference type="ARBA" id="ARBA00001946"/>
    </source>
</evidence>
<keyword evidence="2 3" id="KW-0378">Hydrolase</keyword>
<evidence type="ECO:0000256" key="2">
    <source>
        <dbReference type="ARBA" id="ARBA00022801"/>
    </source>
</evidence>
<evidence type="ECO:0000259" key="4">
    <source>
        <dbReference type="PROSITE" id="PS51462"/>
    </source>
</evidence>
<proteinExistence type="inferred from homology"/>
<feature type="domain" description="Nudix hydrolase" evidence="4">
    <location>
        <begin position="1"/>
        <end position="119"/>
    </location>
</feature>
<comment type="cofactor">
    <cofactor evidence="1">
        <name>Mg(2+)</name>
        <dbReference type="ChEBI" id="CHEBI:18420"/>
    </cofactor>
</comment>
<gene>
    <name evidence="5" type="ORF">BTN82_09955</name>
</gene>
<comment type="similarity">
    <text evidence="3">Belongs to the Nudix hydrolase family.</text>
</comment>
<protein>
    <submittedName>
        <fullName evidence="5">NUDIX hydrolase</fullName>
    </submittedName>
</protein>
<name>A0A1Q8EU55_9PSED</name>
<dbReference type="Pfam" id="PF00293">
    <property type="entry name" value="NUDIX"/>
    <property type="match status" value="1"/>
</dbReference>
<dbReference type="InterPro" id="IPR000086">
    <property type="entry name" value="NUDIX_hydrolase_dom"/>
</dbReference>
<dbReference type="RefSeq" id="WP_075118949.1">
    <property type="nucleotide sequence ID" value="NZ_MSCT01000008.1"/>
</dbReference>
<dbReference type="SUPFAM" id="SSF55811">
    <property type="entry name" value="Nudix"/>
    <property type="match status" value="1"/>
</dbReference>
<dbReference type="GO" id="GO:0016787">
    <property type="term" value="F:hydrolase activity"/>
    <property type="evidence" value="ECO:0007669"/>
    <property type="project" value="UniProtKB-KW"/>
</dbReference>
<dbReference type="OrthoDB" id="9791228at2"/>
<dbReference type="PANTHER" id="PTHR43046:SF14">
    <property type="entry name" value="MUTT_NUDIX FAMILY PROTEIN"/>
    <property type="match status" value="1"/>
</dbReference>
<dbReference type="InterPro" id="IPR020476">
    <property type="entry name" value="Nudix_hydrolase"/>
</dbReference>
<sequence>MKNRATVICAQGGQILFVRKARSKWVLPGGKVEPGESLAAAAIRELREETGLDANEVLYLLEFEAGNVRHHVFEVSVVDAESARPRNEIAAIGWYAYGTARDMDTTVATKSIVGSFLRRL</sequence>
<evidence type="ECO:0000313" key="5">
    <source>
        <dbReference type="EMBL" id="OLF55298.1"/>
    </source>
</evidence>
<dbReference type="Gene3D" id="3.90.79.10">
    <property type="entry name" value="Nucleoside Triphosphate Pyrophosphohydrolase"/>
    <property type="match status" value="1"/>
</dbReference>
<dbReference type="CDD" id="cd04667">
    <property type="entry name" value="NUDIX_Hydrolase"/>
    <property type="match status" value="1"/>
</dbReference>
<evidence type="ECO:0000313" key="6">
    <source>
        <dbReference type="Proteomes" id="UP000185578"/>
    </source>
</evidence>
<dbReference type="PROSITE" id="PS00893">
    <property type="entry name" value="NUDIX_BOX"/>
    <property type="match status" value="1"/>
</dbReference>
<dbReference type="InterPro" id="IPR020084">
    <property type="entry name" value="NUDIX_hydrolase_CS"/>
</dbReference>
<evidence type="ECO:0000256" key="3">
    <source>
        <dbReference type="RuleBase" id="RU003476"/>
    </source>
</evidence>
<accession>A0A1Q8EU55</accession>
<organism evidence="5 6">
    <name type="scientific">Pseudomonas chlororaphis</name>
    <dbReference type="NCBI Taxonomy" id="587753"/>
    <lineage>
        <taxon>Bacteria</taxon>
        <taxon>Pseudomonadati</taxon>
        <taxon>Pseudomonadota</taxon>
        <taxon>Gammaproteobacteria</taxon>
        <taxon>Pseudomonadales</taxon>
        <taxon>Pseudomonadaceae</taxon>
        <taxon>Pseudomonas</taxon>
    </lineage>
</organism>